<organism evidence="2 3">
    <name type="scientific">Clostridium frigidicarnis</name>
    <dbReference type="NCBI Taxonomy" id="84698"/>
    <lineage>
        <taxon>Bacteria</taxon>
        <taxon>Bacillati</taxon>
        <taxon>Bacillota</taxon>
        <taxon>Clostridia</taxon>
        <taxon>Eubacteriales</taxon>
        <taxon>Clostridiaceae</taxon>
        <taxon>Clostridium</taxon>
    </lineage>
</organism>
<keyword evidence="2" id="KW-0687">Ribonucleoprotein</keyword>
<keyword evidence="3" id="KW-1185">Reference proteome</keyword>
<accession>A0A1I1B4N6</accession>
<feature type="domain" description="N-acetyltransferase" evidence="1">
    <location>
        <begin position="5"/>
        <end position="167"/>
    </location>
</feature>
<dbReference type="AlphaFoldDB" id="A0A1I1B4N6"/>
<reference evidence="2 3" key="1">
    <citation type="submission" date="2016-10" db="EMBL/GenBank/DDBJ databases">
        <authorList>
            <person name="de Groot N.N."/>
        </authorList>
    </citation>
    <scope>NUCLEOTIDE SEQUENCE [LARGE SCALE GENOMIC DNA]</scope>
    <source>
        <strain evidence="2 3">DSM 12271</strain>
    </source>
</reference>
<keyword evidence="2" id="KW-0689">Ribosomal protein</keyword>
<evidence type="ECO:0000313" key="3">
    <source>
        <dbReference type="Proteomes" id="UP000198619"/>
    </source>
</evidence>
<dbReference type="Gene3D" id="3.40.630.30">
    <property type="match status" value="1"/>
</dbReference>
<dbReference type="RefSeq" id="WP_090043091.1">
    <property type="nucleotide sequence ID" value="NZ_FOKI01000055.1"/>
</dbReference>
<dbReference type="CDD" id="cd04301">
    <property type="entry name" value="NAT_SF"/>
    <property type="match status" value="1"/>
</dbReference>
<dbReference type="InterPro" id="IPR016181">
    <property type="entry name" value="Acyl_CoA_acyltransferase"/>
</dbReference>
<dbReference type="STRING" id="84698.SAMN04488528_105511"/>
<dbReference type="EMBL" id="FOKI01000055">
    <property type="protein sequence ID" value="SFB43523.1"/>
    <property type="molecule type" value="Genomic_DNA"/>
</dbReference>
<dbReference type="GO" id="GO:0005840">
    <property type="term" value="C:ribosome"/>
    <property type="evidence" value="ECO:0007669"/>
    <property type="project" value="UniProtKB-KW"/>
</dbReference>
<proteinExistence type="predicted"/>
<evidence type="ECO:0000259" key="1">
    <source>
        <dbReference type="PROSITE" id="PS51186"/>
    </source>
</evidence>
<evidence type="ECO:0000313" key="2">
    <source>
        <dbReference type="EMBL" id="SFB43523.1"/>
    </source>
</evidence>
<dbReference type="SUPFAM" id="SSF55729">
    <property type="entry name" value="Acyl-CoA N-acyltransferases (Nat)"/>
    <property type="match status" value="1"/>
</dbReference>
<dbReference type="InterPro" id="IPR000182">
    <property type="entry name" value="GNAT_dom"/>
</dbReference>
<sequence>MKSNVDIRKVKIGDEKVLAYIQTESWKFAFSKILSKEDLDKYTNINKAEEMYTVLLNKDIGNGFILSVDGKPHCIAYWNKTRDEEMDNYAEIICIHSLYENWGKGYGSIMMEYILKEIKGTGFNKVMLWVFEENNRARKFYENHGFVLTEKSKKFSDAIEVMYYKEL</sequence>
<name>A0A1I1B4N6_9CLOT</name>
<protein>
    <submittedName>
        <fullName evidence="2">Ribosomal protein S18 acetylase RimI</fullName>
    </submittedName>
</protein>
<dbReference type="Proteomes" id="UP000198619">
    <property type="component" value="Unassembled WGS sequence"/>
</dbReference>
<dbReference type="PROSITE" id="PS51186">
    <property type="entry name" value="GNAT"/>
    <property type="match status" value="1"/>
</dbReference>
<dbReference type="OrthoDB" id="5292888at2"/>
<dbReference type="GO" id="GO:0016747">
    <property type="term" value="F:acyltransferase activity, transferring groups other than amino-acyl groups"/>
    <property type="evidence" value="ECO:0007669"/>
    <property type="project" value="InterPro"/>
</dbReference>
<dbReference type="Pfam" id="PF00583">
    <property type="entry name" value="Acetyltransf_1"/>
    <property type="match status" value="1"/>
</dbReference>
<gene>
    <name evidence="2" type="ORF">SAMN04488528_105511</name>
</gene>